<dbReference type="EC" id="3.4.11.-" evidence="9"/>
<evidence type="ECO:0000313" key="9">
    <source>
        <dbReference type="EMBL" id="QEA06256.1"/>
    </source>
</evidence>
<keyword evidence="5" id="KW-0479">Metal-binding</keyword>
<protein>
    <submittedName>
        <fullName evidence="9">Putative M18 family aminopeptidase 2</fullName>
        <ecNumber evidence="9">3.4.11.-</ecNumber>
    </submittedName>
</protein>
<keyword evidence="4" id="KW-0645">Protease</keyword>
<dbReference type="GO" id="GO:0006508">
    <property type="term" value="P:proteolysis"/>
    <property type="evidence" value="ECO:0007669"/>
    <property type="project" value="UniProtKB-KW"/>
</dbReference>
<keyword evidence="6 9" id="KW-0378">Hydrolase</keyword>
<dbReference type="InterPro" id="IPR023358">
    <property type="entry name" value="Peptidase_M18_dom2"/>
</dbReference>
<dbReference type="GO" id="GO:0008237">
    <property type="term" value="F:metallopeptidase activity"/>
    <property type="evidence" value="ECO:0007669"/>
    <property type="project" value="UniProtKB-KW"/>
</dbReference>
<dbReference type="GO" id="GO:0004177">
    <property type="term" value="F:aminopeptidase activity"/>
    <property type="evidence" value="ECO:0007669"/>
    <property type="project" value="UniProtKB-KW"/>
</dbReference>
<gene>
    <name evidence="9" type="primary">apeB</name>
    <name evidence="9" type="ORF">KBTEX_02586</name>
</gene>
<dbReference type="PANTHER" id="PTHR28570">
    <property type="entry name" value="ASPARTYL AMINOPEPTIDASE"/>
    <property type="match status" value="1"/>
</dbReference>
<evidence type="ECO:0000256" key="1">
    <source>
        <dbReference type="ARBA" id="ARBA00001947"/>
    </source>
</evidence>
<dbReference type="EMBL" id="MN079133">
    <property type="protein sequence ID" value="QEA06256.1"/>
    <property type="molecule type" value="Genomic_DNA"/>
</dbReference>
<keyword evidence="8" id="KW-0482">Metalloprotease</keyword>
<accession>A0A5B8RC85</accession>
<dbReference type="GO" id="GO:0008270">
    <property type="term" value="F:zinc ion binding"/>
    <property type="evidence" value="ECO:0007669"/>
    <property type="project" value="InterPro"/>
</dbReference>
<dbReference type="SUPFAM" id="SSF53187">
    <property type="entry name" value="Zn-dependent exopeptidases"/>
    <property type="match status" value="1"/>
</dbReference>
<organism evidence="9">
    <name type="scientific">uncultured organism</name>
    <dbReference type="NCBI Taxonomy" id="155900"/>
    <lineage>
        <taxon>unclassified sequences</taxon>
        <taxon>environmental samples</taxon>
    </lineage>
</organism>
<dbReference type="Gene3D" id="2.30.250.10">
    <property type="entry name" value="Aminopeptidase i, Domain 2"/>
    <property type="match status" value="1"/>
</dbReference>
<dbReference type="PANTHER" id="PTHR28570:SF3">
    <property type="entry name" value="ASPARTYL AMINOPEPTIDASE"/>
    <property type="match status" value="1"/>
</dbReference>
<dbReference type="NCBIfam" id="NF002759">
    <property type="entry name" value="PRK02813.1"/>
    <property type="match status" value="1"/>
</dbReference>
<evidence type="ECO:0000256" key="8">
    <source>
        <dbReference type="ARBA" id="ARBA00023049"/>
    </source>
</evidence>
<evidence type="ECO:0000256" key="2">
    <source>
        <dbReference type="ARBA" id="ARBA00008290"/>
    </source>
</evidence>
<comment type="cofactor">
    <cofactor evidence="1">
        <name>Zn(2+)</name>
        <dbReference type="ChEBI" id="CHEBI:29105"/>
    </cofactor>
</comment>
<evidence type="ECO:0000256" key="4">
    <source>
        <dbReference type="ARBA" id="ARBA00022670"/>
    </source>
</evidence>
<dbReference type="Pfam" id="PF02127">
    <property type="entry name" value="Peptidase_M18"/>
    <property type="match status" value="1"/>
</dbReference>
<keyword evidence="3 9" id="KW-0031">Aminopeptidase</keyword>
<evidence type="ECO:0000256" key="3">
    <source>
        <dbReference type="ARBA" id="ARBA00022438"/>
    </source>
</evidence>
<reference evidence="9" key="1">
    <citation type="submission" date="2019-06" db="EMBL/GenBank/DDBJ databases">
        <authorList>
            <person name="Murdoch R.W."/>
            <person name="Fathepure B."/>
        </authorList>
    </citation>
    <scope>NUCLEOTIDE SEQUENCE</scope>
</reference>
<dbReference type="InterPro" id="IPR001948">
    <property type="entry name" value="Peptidase_M18"/>
</dbReference>
<evidence type="ECO:0000256" key="7">
    <source>
        <dbReference type="ARBA" id="ARBA00022833"/>
    </source>
</evidence>
<dbReference type="PRINTS" id="PR00932">
    <property type="entry name" value="AMINO1PTASE"/>
</dbReference>
<dbReference type="SUPFAM" id="SSF101821">
    <property type="entry name" value="Aminopeptidase/glucanase lid domain"/>
    <property type="match status" value="1"/>
</dbReference>
<keyword evidence="7" id="KW-0862">Zinc</keyword>
<sequence>MAVQEYEIADDLLAFIDAAPSPWHAAAIMAAQLEAMGFEELREDKAWTLAPGRGYFVRRGGASLIAFRVGRDPAASGLRIIGAHTDSPGFRMRPEGSTAGEPSAALGVEIYGGPIIATFADRDLTLAGRVWCRGQHGEPVPLLYAGDRPLVRLPNLAIHLNRGVNEDGLKFQLQDQLGMVFSDRANNGLTPFLAEELGHDPGAVLGWELALTDTQPGTRFGADGEYIANGQIDNLASCHAGLCALVQEAPAEGVTLLACFDHEEVGSESHRGAAGTFLPATVERILAATDAAAGREAIFARSWVVSADMAHAWNPNFPQAYDQRHAPRVNGGPVIKLNAKQRYASDGEGEIYFRHACERAGVPVQRYVHRNDLPCGSTIGPITAARLGIRTVDVGGAMWAMHSARESAGALDPAYLVSAFRACLSEV</sequence>
<evidence type="ECO:0000256" key="5">
    <source>
        <dbReference type="ARBA" id="ARBA00022723"/>
    </source>
</evidence>
<dbReference type="Gene3D" id="3.40.630.10">
    <property type="entry name" value="Zn peptidases"/>
    <property type="match status" value="1"/>
</dbReference>
<name>A0A5B8RC85_9ZZZZ</name>
<evidence type="ECO:0000256" key="6">
    <source>
        <dbReference type="ARBA" id="ARBA00022801"/>
    </source>
</evidence>
<proteinExistence type="inferred from homology"/>
<dbReference type="AlphaFoldDB" id="A0A5B8RC85"/>
<comment type="similarity">
    <text evidence="2">Belongs to the peptidase M18 family.</text>
</comment>